<comment type="caution">
    <text evidence="2">Lacks conserved residue(s) required for the propagation of feature annotation.</text>
</comment>
<sequence length="430" mass="49309">MYAATIFIISKRKELSIKYKKLIEALKQEVYVIPSLSEALLQIQKIEPELLIISDTIDEDLPDFCAKMRALTCNIRPVIIAVSKSSDIDDKLKILDSGADDFMDESICAKEFQARIKAHLRRYLENSFNPVTFFAQKSLTTRVLKKLTTSNKDSSVMLGRVANIGSYREIYGEIAYQKVLQTLGAIVNSALGTQDFAGHLFDDEFIIITSTQKAEKIASFLTFAFDNVLNRFYNKKDYENNFTLLSSDIKEEEREGLMRLEICATEYKKEKFNSYEQIINELFSLIKLCSNKEKSCYVIDRPKLYGKVGEKRVKNRILIMEEDESLSLLLETLCTLNSLEAKICKDYDNFFNDCKEFSPDVVIIDYGDKTSKKGLEISRKLKKNNKNAPKIIFSSSIHNKEEILSAGADFYLPKPYEADVAIKWAKKFLY</sequence>
<dbReference type="Gene3D" id="3.30.70.270">
    <property type="match status" value="1"/>
</dbReference>
<evidence type="ECO:0000313" key="5">
    <source>
        <dbReference type="Proteomes" id="UP000886865"/>
    </source>
</evidence>
<dbReference type="InterPro" id="IPR050595">
    <property type="entry name" value="Bact_response_regulator"/>
</dbReference>
<organism evidence="4 5">
    <name type="scientific">Candidatus Galligastranaerophilus intestinavium</name>
    <dbReference type="NCBI Taxonomy" id="2840836"/>
    <lineage>
        <taxon>Bacteria</taxon>
        <taxon>Candidatus Galligastranaerophilus</taxon>
    </lineage>
</organism>
<dbReference type="SUPFAM" id="SSF55073">
    <property type="entry name" value="Nucleotide cyclase"/>
    <property type="match status" value="1"/>
</dbReference>
<accession>A0A9D1JXZ1</accession>
<feature type="domain" description="Response regulatory" evidence="3">
    <location>
        <begin position="316"/>
        <end position="429"/>
    </location>
</feature>
<dbReference type="Pfam" id="PF00990">
    <property type="entry name" value="GGDEF"/>
    <property type="match status" value="1"/>
</dbReference>
<dbReference type="SMART" id="SM00448">
    <property type="entry name" value="REC"/>
    <property type="match status" value="2"/>
</dbReference>
<dbReference type="InterPro" id="IPR029787">
    <property type="entry name" value="Nucleotide_cyclase"/>
</dbReference>
<dbReference type="Proteomes" id="UP000886865">
    <property type="component" value="Unassembled WGS sequence"/>
</dbReference>
<evidence type="ECO:0000259" key="3">
    <source>
        <dbReference type="PROSITE" id="PS50110"/>
    </source>
</evidence>
<dbReference type="InterPro" id="IPR001789">
    <property type="entry name" value="Sig_transdc_resp-reg_receiver"/>
</dbReference>
<dbReference type="PANTHER" id="PTHR44591">
    <property type="entry name" value="STRESS RESPONSE REGULATOR PROTEIN 1"/>
    <property type="match status" value="1"/>
</dbReference>
<reference evidence="4" key="2">
    <citation type="journal article" date="2021" name="PeerJ">
        <title>Extensive microbial diversity within the chicken gut microbiome revealed by metagenomics and culture.</title>
        <authorList>
            <person name="Gilroy R."/>
            <person name="Ravi A."/>
            <person name="Getino M."/>
            <person name="Pursley I."/>
            <person name="Horton D.L."/>
            <person name="Alikhan N.F."/>
            <person name="Baker D."/>
            <person name="Gharbi K."/>
            <person name="Hall N."/>
            <person name="Watson M."/>
            <person name="Adriaenssens E.M."/>
            <person name="Foster-Nyarko E."/>
            <person name="Jarju S."/>
            <person name="Secka A."/>
            <person name="Antonio M."/>
            <person name="Oren A."/>
            <person name="Chaudhuri R.R."/>
            <person name="La Ragione R."/>
            <person name="Hildebrand F."/>
            <person name="Pallen M.J."/>
        </authorList>
    </citation>
    <scope>NUCLEOTIDE SEQUENCE</scope>
    <source>
        <strain evidence="4">CHK152-2871</strain>
    </source>
</reference>
<dbReference type="Pfam" id="PF00072">
    <property type="entry name" value="Response_reg"/>
    <property type="match status" value="1"/>
</dbReference>
<evidence type="ECO:0000313" key="4">
    <source>
        <dbReference type="EMBL" id="HIS74167.1"/>
    </source>
</evidence>
<dbReference type="PROSITE" id="PS50110">
    <property type="entry name" value="RESPONSE_REGULATORY"/>
    <property type="match status" value="2"/>
</dbReference>
<dbReference type="SUPFAM" id="SSF52172">
    <property type="entry name" value="CheY-like"/>
    <property type="match status" value="2"/>
</dbReference>
<dbReference type="InterPro" id="IPR000160">
    <property type="entry name" value="GGDEF_dom"/>
</dbReference>
<evidence type="ECO:0000256" key="2">
    <source>
        <dbReference type="PROSITE-ProRule" id="PRU00169"/>
    </source>
</evidence>
<dbReference type="InterPro" id="IPR011006">
    <property type="entry name" value="CheY-like_superfamily"/>
</dbReference>
<dbReference type="CDD" id="cd00156">
    <property type="entry name" value="REC"/>
    <property type="match status" value="1"/>
</dbReference>
<proteinExistence type="predicted"/>
<dbReference type="PANTHER" id="PTHR44591:SF3">
    <property type="entry name" value="RESPONSE REGULATORY DOMAIN-CONTAINING PROTEIN"/>
    <property type="match status" value="1"/>
</dbReference>
<dbReference type="Gene3D" id="3.40.50.2300">
    <property type="match status" value="2"/>
</dbReference>
<evidence type="ECO:0000256" key="1">
    <source>
        <dbReference type="ARBA" id="ARBA00022553"/>
    </source>
</evidence>
<comment type="caution">
    <text evidence="4">The sequence shown here is derived from an EMBL/GenBank/DDBJ whole genome shotgun (WGS) entry which is preliminary data.</text>
</comment>
<dbReference type="GO" id="GO:0000160">
    <property type="term" value="P:phosphorelay signal transduction system"/>
    <property type="evidence" value="ECO:0007669"/>
    <property type="project" value="InterPro"/>
</dbReference>
<dbReference type="AlphaFoldDB" id="A0A9D1JXZ1"/>
<feature type="domain" description="Response regulatory" evidence="3">
    <location>
        <begin position="5"/>
        <end position="120"/>
    </location>
</feature>
<feature type="modified residue" description="4-aspartylphosphate" evidence="2">
    <location>
        <position position="365"/>
    </location>
</feature>
<dbReference type="InterPro" id="IPR043128">
    <property type="entry name" value="Rev_trsase/Diguanyl_cyclase"/>
</dbReference>
<keyword evidence="1 2" id="KW-0597">Phosphoprotein</keyword>
<reference evidence="4" key="1">
    <citation type="submission" date="2020-10" db="EMBL/GenBank/DDBJ databases">
        <authorList>
            <person name="Gilroy R."/>
        </authorList>
    </citation>
    <scope>NUCLEOTIDE SEQUENCE</scope>
    <source>
        <strain evidence="4">CHK152-2871</strain>
    </source>
</reference>
<dbReference type="EMBL" id="DVJQ01000034">
    <property type="protein sequence ID" value="HIS74167.1"/>
    <property type="molecule type" value="Genomic_DNA"/>
</dbReference>
<name>A0A9D1JXZ1_9BACT</name>
<gene>
    <name evidence="4" type="ORF">IAA86_04000</name>
</gene>
<protein>
    <submittedName>
        <fullName evidence="4">Response regulator</fullName>
    </submittedName>
</protein>